<proteinExistence type="predicted"/>
<evidence type="ECO:0000313" key="1">
    <source>
        <dbReference type="EMBL" id="PPK85068.1"/>
    </source>
</evidence>
<dbReference type="RefSeq" id="WP_104419587.1">
    <property type="nucleotide sequence ID" value="NZ_PTJC01000006.1"/>
</dbReference>
<dbReference type="AlphaFoldDB" id="A0A2S6I1L6"/>
<dbReference type="InterPro" id="IPR015943">
    <property type="entry name" value="WD40/YVTN_repeat-like_dom_sf"/>
</dbReference>
<keyword evidence="2" id="KW-1185">Reference proteome</keyword>
<sequence>MITPIPVITGLGGAIGSAFDRDRNRLYFTEFDGKLSRLDLTPPSAVMVRSSDSQTIDGTFSLNLDTGTSDAGNDIFWRQQTSVERQMEPRNGAQLAYLGAVSYAGLSAAELASLTYSPNPINADNNASNLLTNGAVFAVRTTAGNYTKVQVITYGYDMTIRYRTYRIPSAYQVIGTGYTQPEDIALSETGTHAYVTERNGNFLRVDLANADRADATVVASGFTAPHQIALDELRGFAYVPEFVAGGRLLRVDLATGSHTVVATGLENAVGLVLADDSRYAYISEQPAAGGRIRRIDLQSGTKTTVATGLVAPFFLSWSDGGEGGLLFTQRTPANQVSLLDLSDASPVVRHIANVPNNPSSVAVINPYRLYVCCDEEISRLDTDASVFTPTGPIFLGIGHVPADRITDGYADTTGDPEYFYQVRDCPFGGTLPLLLNHTRAYSDGARYYKLLVDGAEPRQSFTDLKWSASNNRFNSQTVNPTSSGYYRIRRPGSLWYNPWLAYRLNTAGISNGMHTLTFQLFATASSASPMGTFSLAVRIDNTLPEASIDNILHRLPDGTNEEINTCGIVNTETDQFQFRITARDAEGHLRSWKLHALWGDNRSVPIDSATYVPNSARNWVGLNNALVPSTPWGATVTGDPTSRRCAHTFDLSVWDRTINGYGYIHHRGYHKSITLLLP</sequence>
<dbReference type="SUPFAM" id="SSF63825">
    <property type="entry name" value="YWTD domain"/>
    <property type="match status" value="2"/>
</dbReference>
<dbReference type="Gene3D" id="2.130.10.10">
    <property type="entry name" value="YVTN repeat-like/Quinoprotein amine dehydrogenase"/>
    <property type="match status" value="1"/>
</dbReference>
<comment type="caution">
    <text evidence="1">The sequence shown here is derived from an EMBL/GenBank/DDBJ whole genome shotgun (WGS) entry which is preliminary data.</text>
</comment>
<dbReference type="OrthoDB" id="1488646at2"/>
<reference evidence="1 2" key="1">
    <citation type="submission" date="2018-02" db="EMBL/GenBank/DDBJ databases">
        <title>Genomic Encyclopedia of Archaeal and Bacterial Type Strains, Phase II (KMG-II): from individual species to whole genera.</title>
        <authorList>
            <person name="Goeker M."/>
        </authorList>
    </citation>
    <scope>NUCLEOTIDE SEQUENCE [LARGE SCALE GENOMIC DNA]</scope>
    <source>
        <strain evidence="1 2">DSM 29526</strain>
    </source>
</reference>
<dbReference type="PANTHER" id="PTHR47197">
    <property type="entry name" value="PROTEIN NIRF"/>
    <property type="match status" value="1"/>
</dbReference>
<protein>
    <submittedName>
        <fullName evidence="1">Uncharacterized protein</fullName>
    </submittedName>
</protein>
<organism evidence="1 2">
    <name type="scientific">Neolewinella xylanilytica</name>
    <dbReference type="NCBI Taxonomy" id="1514080"/>
    <lineage>
        <taxon>Bacteria</taxon>
        <taxon>Pseudomonadati</taxon>
        <taxon>Bacteroidota</taxon>
        <taxon>Saprospiria</taxon>
        <taxon>Saprospirales</taxon>
        <taxon>Lewinellaceae</taxon>
        <taxon>Neolewinella</taxon>
    </lineage>
</organism>
<accession>A0A2S6I1L6</accession>
<dbReference type="Proteomes" id="UP000237662">
    <property type="component" value="Unassembled WGS sequence"/>
</dbReference>
<dbReference type="InterPro" id="IPR051200">
    <property type="entry name" value="Host-pathogen_enzymatic-act"/>
</dbReference>
<name>A0A2S6I1L6_9BACT</name>
<dbReference type="PANTHER" id="PTHR47197:SF3">
    <property type="entry name" value="DIHYDRO-HEME D1 DEHYDROGENASE"/>
    <property type="match status" value="1"/>
</dbReference>
<dbReference type="EMBL" id="PTJC01000006">
    <property type="protein sequence ID" value="PPK85068.1"/>
    <property type="molecule type" value="Genomic_DNA"/>
</dbReference>
<gene>
    <name evidence="1" type="ORF">CLV84_1958</name>
</gene>
<evidence type="ECO:0000313" key="2">
    <source>
        <dbReference type="Proteomes" id="UP000237662"/>
    </source>
</evidence>